<dbReference type="InterPro" id="IPR000421">
    <property type="entry name" value="FA58C"/>
</dbReference>
<name>A0AAD9JRH1_9ANNE</name>
<accession>A0AAD9JRH1</accession>
<proteinExistence type="predicted"/>
<evidence type="ECO:0000259" key="1">
    <source>
        <dbReference type="PROSITE" id="PS50022"/>
    </source>
</evidence>
<dbReference type="AlphaFoldDB" id="A0AAD9JRH1"/>
<dbReference type="SUPFAM" id="SSF49785">
    <property type="entry name" value="Galactose-binding domain-like"/>
    <property type="match status" value="1"/>
</dbReference>
<dbReference type="EMBL" id="JAODUP010000194">
    <property type="protein sequence ID" value="KAK2157258.1"/>
    <property type="molecule type" value="Genomic_DNA"/>
</dbReference>
<evidence type="ECO:0000313" key="2">
    <source>
        <dbReference type="EMBL" id="KAK2157258.1"/>
    </source>
</evidence>
<dbReference type="PANTHER" id="PTHR24543:SF291">
    <property type="entry name" value="SMOKE ALARM, ISOFORM D"/>
    <property type="match status" value="1"/>
</dbReference>
<dbReference type="PROSITE" id="PS50022">
    <property type="entry name" value="FA58C_3"/>
    <property type="match status" value="1"/>
</dbReference>
<comment type="caution">
    <text evidence="2">The sequence shown here is derived from an EMBL/GenBank/DDBJ whole genome shotgun (WGS) entry which is preliminary data.</text>
</comment>
<sequence>MGSASRDALSAGAALLRGGGAGWRIGERAGYYADVRWALFVINVGVRFVPISGQIRMETNGGAWCPKDPISKDVYEYLEIDLGEVKVITLVETQGRFGHGQGQEYADQYLLEYQREDSGTWFRFRNRRGKEIIPGNTNTYIAELREVDPPIIAKRIRFIPYSSRPKTVCMRIEMYGCDWPDPGSTGMRTRDQETFTTTLISITEFRKHLNGVFSDEELSNL</sequence>
<reference evidence="2" key="1">
    <citation type="journal article" date="2023" name="Mol. Biol. Evol.">
        <title>Third-Generation Sequencing Reveals the Adaptive Role of the Epigenome in Three Deep-Sea Polychaetes.</title>
        <authorList>
            <person name="Perez M."/>
            <person name="Aroh O."/>
            <person name="Sun Y."/>
            <person name="Lan Y."/>
            <person name="Juniper S.K."/>
            <person name="Young C.R."/>
            <person name="Angers B."/>
            <person name="Qian P.Y."/>
        </authorList>
    </citation>
    <scope>NUCLEOTIDE SEQUENCE</scope>
    <source>
        <strain evidence="2">P08H-3</strain>
    </source>
</reference>
<gene>
    <name evidence="2" type="ORF">LSH36_194g03005</name>
</gene>
<dbReference type="InterPro" id="IPR008979">
    <property type="entry name" value="Galactose-bd-like_sf"/>
</dbReference>
<keyword evidence="3" id="KW-1185">Reference proteome</keyword>
<protein>
    <recommendedName>
        <fullName evidence="1">F5/8 type C domain-containing protein</fullName>
    </recommendedName>
</protein>
<dbReference type="PROSITE" id="PS01285">
    <property type="entry name" value="FA58C_1"/>
    <property type="match status" value="1"/>
</dbReference>
<dbReference type="Proteomes" id="UP001208570">
    <property type="component" value="Unassembled WGS sequence"/>
</dbReference>
<dbReference type="PANTHER" id="PTHR24543">
    <property type="entry name" value="MULTICOPPER OXIDASE-RELATED"/>
    <property type="match status" value="1"/>
</dbReference>
<dbReference type="SMART" id="SM00231">
    <property type="entry name" value="FA58C"/>
    <property type="match status" value="1"/>
</dbReference>
<feature type="domain" description="F5/8 type C" evidence="1">
    <location>
        <begin position="63"/>
        <end position="177"/>
    </location>
</feature>
<organism evidence="2 3">
    <name type="scientific">Paralvinella palmiformis</name>
    <dbReference type="NCBI Taxonomy" id="53620"/>
    <lineage>
        <taxon>Eukaryota</taxon>
        <taxon>Metazoa</taxon>
        <taxon>Spiralia</taxon>
        <taxon>Lophotrochozoa</taxon>
        <taxon>Annelida</taxon>
        <taxon>Polychaeta</taxon>
        <taxon>Sedentaria</taxon>
        <taxon>Canalipalpata</taxon>
        <taxon>Terebellida</taxon>
        <taxon>Terebelliformia</taxon>
        <taxon>Alvinellidae</taxon>
        <taxon>Paralvinella</taxon>
    </lineage>
</organism>
<evidence type="ECO:0000313" key="3">
    <source>
        <dbReference type="Proteomes" id="UP001208570"/>
    </source>
</evidence>
<dbReference type="Pfam" id="PF00754">
    <property type="entry name" value="F5_F8_type_C"/>
    <property type="match status" value="1"/>
</dbReference>
<dbReference type="Gene3D" id="2.60.120.260">
    <property type="entry name" value="Galactose-binding domain-like"/>
    <property type="match status" value="1"/>
</dbReference>